<dbReference type="EMBL" id="KI925457">
    <property type="protein sequence ID" value="ETW82942.1"/>
    <property type="molecule type" value="Genomic_DNA"/>
</dbReference>
<feature type="region of interest" description="Disordered" evidence="1">
    <location>
        <begin position="1"/>
        <end position="86"/>
    </location>
</feature>
<reference evidence="2 3" key="1">
    <citation type="journal article" date="2012" name="New Phytol.">
        <title>Insight into trade-off between wood decay and parasitism from the genome of a fungal forest pathogen.</title>
        <authorList>
            <person name="Olson A."/>
            <person name="Aerts A."/>
            <person name="Asiegbu F."/>
            <person name="Belbahri L."/>
            <person name="Bouzid O."/>
            <person name="Broberg A."/>
            <person name="Canback B."/>
            <person name="Coutinho P.M."/>
            <person name="Cullen D."/>
            <person name="Dalman K."/>
            <person name="Deflorio G."/>
            <person name="van Diepen L.T."/>
            <person name="Dunand C."/>
            <person name="Duplessis S."/>
            <person name="Durling M."/>
            <person name="Gonthier P."/>
            <person name="Grimwood J."/>
            <person name="Fossdal C.G."/>
            <person name="Hansson D."/>
            <person name="Henrissat B."/>
            <person name="Hietala A."/>
            <person name="Himmelstrand K."/>
            <person name="Hoffmeister D."/>
            <person name="Hogberg N."/>
            <person name="James T.Y."/>
            <person name="Karlsson M."/>
            <person name="Kohler A."/>
            <person name="Kues U."/>
            <person name="Lee Y.H."/>
            <person name="Lin Y.C."/>
            <person name="Lind M."/>
            <person name="Lindquist E."/>
            <person name="Lombard V."/>
            <person name="Lucas S."/>
            <person name="Lunden K."/>
            <person name="Morin E."/>
            <person name="Murat C."/>
            <person name="Park J."/>
            <person name="Raffaello T."/>
            <person name="Rouze P."/>
            <person name="Salamov A."/>
            <person name="Schmutz J."/>
            <person name="Solheim H."/>
            <person name="Stahlberg J."/>
            <person name="Velez H."/>
            <person name="de Vries R.P."/>
            <person name="Wiebenga A."/>
            <person name="Woodward S."/>
            <person name="Yakovlev I."/>
            <person name="Garbelotto M."/>
            <person name="Martin F."/>
            <person name="Grigoriev I.V."/>
            <person name="Stenlid J."/>
        </authorList>
    </citation>
    <scope>NUCLEOTIDE SEQUENCE [LARGE SCALE GENOMIC DNA]</scope>
    <source>
        <strain evidence="2 3">TC 32-1</strain>
    </source>
</reference>
<evidence type="ECO:0000313" key="3">
    <source>
        <dbReference type="Proteomes" id="UP000030671"/>
    </source>
</evidence>
<dbReference type="Proteomes" id="UP000030671">
    <property type="component" value="Unassembled WGS sequence"/>
</dbReference>
<evidence type="ECO:0000256" key="1">
    <source>
        <dbReference type="SAM" id="MobiDB-lite"/>
    </source>
</evidence>
<protein>
    <submittedName>
        <fullName evidence="2">Uncharacterized protein</fullName>
    </submittedName>
</protein>
<feature type="compositionally biased region" description="Pro residues" evidence="1">
    <location>
        <begin position="116"/>
        <end position="128"/>
    </location>
</feature>
<organism evidence="2 3">
    <name type="scientific">Heterobasidion irregulare (strain TC 32-1)</name>
    <dbReference type="NCBI Taxonomy" id="747525"/>
    <lineage>
        <taxon>Eukaryota</taxon>
        <taxon>Fungi</taxon>
        <taxon>Dikarya</taxon>
        <taxon>Basidiomycota</taxon>
        <taxon>Agaricomycotina</taxon>
        <taxon>Agaricomycetes</taxon>
        <taxon>Russulales</taxon>
        <taxon>Bondarzewiaceae</taxon>
        <taxon>Heterobasidion</taxon>
        <taxon>Heterobasidion annosum species complex</taxon>
    </lineage>
</organism>
<feature type="region of interest" description="Disordered" evidence="1">
    <location>
        <begin position="98"/>
        <end position="152"/>
    </location>
</feature>
<dbReference type="KEGG" id="hir:HETIRDRAFT_107099"/>
<feature type="compositionally biased region" description="Low complexity" evidence="1">
    <location>
        <begin position="98"/>
        <end position="112"/>
    </location>
</feature>
<proteinExistence type="predicted"/>
<accession>W4KAT5</accession>
<feature type="region of interest" description="Disordered" evidence="1">
    <location>
        <begin position="290"/>
        <end position="333"/>
    </location>
</feature>
<dbReference type="HOGENOM" id="CLU_834346_0_0_1"/>
<dbReference type="RefSeq" id="XP_009545242.1">
    <property type="nucleotide sequence ID" value="XM_009546947.1"/>
</dbReference>
<sequence length="333" mass="35531">MARERQGSVGSQERSLDWTGRSNRGRQTRSDLPGTPPAAIEFEIRFAGKETDSKGPAPSMTHRPNRAPSCPGSSRGPTFSPPPTNTILQAGVRAAVAAVTAAAAAAAASSRTRPVHAPPETPDTPPPATRRGDRAAQKRPRAQCSDGADCDQPGLKQLELSVRPACVRQRSLVARTPDLRRPPVGPVTSRNHVHVPAAFLSLFSNESQIPVFERPSPRASTPGLMNPPCNTTPAHPTRKRILSPDAVFGSQSPPSNYQPPRRPTSDEPAAAIAPLAWAALLATASRCYDPSRLRSQTCQPPIDIPAHNVDHPTDPETRVSLARSLFPPSARVP</sequence>
<gene>
    <name evidence="2" type="ORF">HETIRDRAFT_107099</name>
</gene>
<dbReference type="AlphaFoldDB" id="W4KAT5"/>
<feature type="compositionally biased region" description="Basic and acidic residues" evidence="1">
    <location>
        <begin position="42"/>
        <end position="53"/>
    </location>
</feature>
<keyword evidence="3" id="KW-1185">Reference proteome</keyword>
<feature type="region of interest" description="Disordered" evidence="1">
    <location>
        <begin position="216"/>
        <end position="267"/>
    </location>
</feature>
<dbReference type="GeneID" id="20666213"/>
<dbReference type="InParanoid" id="W4KAT5"/>
<feature type="compositionally biased region" description="Basic and acidic residues" evidence="1">
    <location>
        <begin position="308"/>
        <end position="317"/>
    </location>
</feature>
<name>W4KAT5_HETIT</name>
<evidence type="ECO:0000313" key="2">
    <source>
        <dbReference type="EMBL" id="ETW82942.1"/>
    </source>
</evidence>